<proteinExistence type="predicted"/>
<keyword evidence="1" id="KW-0732">Signal</keyword>
<dbReference type="Gene3D" id="3.40.50.1000">
    <property type="entry name" value="HAD superfamily/HAD-like"/>
    <property type="match status" value="1"/>
</dbReference>
<dbReference type="InterPro" id="IPR006423">
    <property type="entry name" value="Lipo_e_P4"/>
</dbReference>
<dbReference type="PIRSF" id="PIRSF019271">
    <property type="entry name" value="Acid_Ptase_C"/>
    <property type="match status" value="1"/>
</dbReference>
<sequence>MKKSLAVVALAGTFGLGSLTGVGVTKADLEKSSQEQTVMATNWFQTSAENKALQIQTYNQAAEELQEMAMQDYKVKNGQIQLKKNQIRPAVVLDIDETVLDNSPHTAWAIKNNAAYPAGWSEWIHMAKAELIPGSKDFLLAADKLGVEIFYVSNRTVSEKEDTMKNLNLHGLPNVDDKHVLLKTTTSQKGIRQDEISKTNKIVMLIGDNANDLSDAFYKADLKTRFANVDQIADELGSKYIQLPNPMYGDWEGAIYNYDFSKTDDQKAADRYNALKPMK</sequence>
<comment type="caution">
    <text evidence="2">The sequence shown here is derived from an EMBL/GenBank/DDBJ whole genome shotgun (WGS) entry which is preliminary data.</text>
</comment>
<gene>
    <name evidence="2" type="ORF">J2X07_000314</name>
</gene>
<dbReference type="SUPFAM" id="SSF56784">
    <property type="entry name" value="HAD-like"/>
    <property type="match status" value="1"/>
</dbReference>
<accession>A0ABU1TVV0</accession>
<protein>
    <submittedName>
        <fullName evidence="2">5'-nucleotidase (Lipoprotein e(P4) family)</fullName>
    </submittedName>
</protein>
<dbReference type="SFLD" id="SFLDS00003">
    <property type="entry name" value="Haloacid_Dehalogenase"/>
    <property type="match status" value="1"/>
</dbReference>
<name>A0ABU1TVV0_9BACL</name>
<evidence type="ECO:0000313" key="2">
    <source>
        <dbReference type="EMBL" id="MDR7071339.1"/>
    </source>
</evidence>
<dbReference type="SFLD" id="SFLDG01125">
    <property type="entry name" value="C1.1:_Acid_Phosphatase_Like"/>
    <property type="match status" value="1"/>
</dbReference>
<dbReference type="PANTHER" id="PTHR31284">
    <property type="entry name" value="ACID PHOSPHATASE-LIKE PROTEIN"/>
    <property type="match status" value="1"/>
</dbReference>
<dbReference type="RefSeq" id="WP_310255866.1">
    <property type="nucleotide sequence ID" value="NZ_JAVDWA010000001.1"/>
</dbReference>
<dbReference type="PANTHER" id="PTHR31284:SF10">
    <property type="entry name" value="ACID PHOSPHATASE-LIKE PROTEIN"/>
    <property type="match status" value="1"/>
</dbReference>
<dbReference type="InterPro" id="IPR036412">
    <property type="entry name" value="HAD-like_sf"/>
</dbReference>
<dbReference type="NCBIfam" id="TIGR01533">
    <property type="entry name" value="lipo_e_P4"/>
    <property type="match status" value="1"/>
</dbReference>
<evidence type="ECO:0000313" key="3">
    <source>
        <dbReference type="Proteomes" id="UP001258181"/>
    </source>
</evidence>
<dbReference type="InterPro" id="IPR005519">
    <property type="entry name" value="Acid_phosphat_B-like"/>
</dbReference>
<keyword evidence="3" id="KW-1185">Reference proteome</keyword>
<dbReference type="InterPro" id="IPR023214">
    <property type="entry name" value="HAD_sf"/>
</dbReference>
<reference evidence="2 3" key="1">
    <citation type="submission" date="2023-07" db="EMBL/GenBank/DDBJ databases">
        <title>Sorghum-associated microbial communities from plants grown in Nebraska, USA.</title>
        <authorList>
            <person name="Schachtman D."/>
        </authorList>
    </citation>
    <scope>NUCLEOTIDE SEQUENCE [LARGE SCALE GENOMIC DNA]</scope>
    <source>
        <strain evidence="2 3">BE211</strain>
    </source>
</reference>
<organism evidence="2 3">
    <name type="scientific">Fictibacillus barbaricus</name>
    <dbReference type="NCBI Taxonomy" id="182136"/>
    <lineage>
        <taxon>Bacteria</taxon>
        <taxon>Bacillati</taxon>
        <taxon>Bacillota</taxon>
        <taxon>Bacilli</taxon>
        <taxon>Bacillales</taxon>
        <taxon>Fictibacillaceae</taxon>
        <taxon>Fictibacillus</taxon>
    </lineage>
</organism>
<dbReference type="Proteomes" id="UP001258181">
    <property type="component" value="Unassembled WGS sequence"/>
</dbReference>
<dbReference type="EMBL" id="JAVDWA010000001">
    <property type="protein sequence ID" value="MDR7071339.1"/>
    <property type="molecule type" value="Genomic_DNA"/>
</dbReference>
<dbReference type="Pfam" id="PF03767">
    <property type="entry name" value="Acid_phosphat_B"/>
    <property type="match status" value="1"/>
</dbReference>
<evidence type="ECO:0000256" key="1">
    <source>
        <dbReference type="ARBA" id="ARBA00022729"/>
    </source>
</evidence>